<evidence type="ECO:0000259" key="2">
    <source>
        <dbReference type="Pfam" id="PF03184"/>
    </source>
</evidence>
<sequence>MPRNRPRKTDRGTKDLLLYEQAYEEICQGRSVRAAARMFDLCHVSLSRYQKKRETAPEGHTVSMGYNPATKIFTESQELSICEYVIRTADIYYGLSPKETRRLAFDLAKHYHITRPASWDENESASEDWFSGFMKRHPELSIRCAQATSLSRATSFNKNNVGPFFDNLANVLDRYKFEPQDIYNMDETGVTTVHKPDRIVTRRGMRQVGALTSGERGTLVTITVAVNAIGNAIPVMFVFPRVHYQPHFIRDGPLGCIGAGNKSGWMEEREFLLFLEHFKRHSNASLEHKVLLTLDNHSSHITIAALDYCKNNGIVMLSFPPHCTHKLQPVDRSVNGPLKKAINSACSAWMRNHPGRPMTIHDIPSIVTTAYPIALTPRNIQGGFRVTGIVPYNRDIFDESDYSPSFVTDRPDPTSNNVEVHTPETEGVTSSRPSPSSNDHLASNLHAQTPFSNAETSLHICQSLPTNQISTETSASSSEATKSDQVLQVAFNEQVNLAEARGSSPLRTVPSSNDSLAFKSHTETVSIEIVAEEQFHQNISISQDSDSKMAEISATVNKSSQAMPEENNDFMQFEPAYIFENMTPPRPNSSYSDPLASTSHVKTLFCDAPKLTCQKLPPRQTPIKTTATSTKVTKGILTETTNFSETGMSTSPATKGATSSSSMVSLASTSHVKSFSPDVVRPLPKAPPRKNSNRGRKKGKSAIYTDTPEKEAIRQEHEERERRKKAKSVKKTLRDTNKTKRRKQNKQQQKNKETETESEEEENQEWFCIVCMEAYSNSRSNESWIQCAKCHLWAHEECTPQLGYSYICHNCESDDSD</sequence>
<dbReference type="Gene3D" id="3.30.40.10">
    <property type="entry name" value="Zinc/RING finger domain, C3HC4 (zinc finger)"/>
    <property type="match status" value="1"/>
</dbReference>
<proteinExistence type="predicted"/>
<dbReference type="InterPro" id="IPR013083">
    <property type="entry name" value="Znf_RING/FYVE/PHD"/>
</dbReference>
<dbReference type="InterPro" id="IPR004875">
    <property type="entry name" value="DDE_SF_endonuclease_dom"/>
</dbReference>
<evidence type="ECO:0000313" key="4">
    <source>
        <dbReference type="Proteomes" id="UP001549920"/>
    </source>
</evidence>
<feature type="compositionally biased region" description="Low complexity" evidence="1">
    <location>
        <begin position="659"/>
        <end position="670"/>
    </location>
</feature>
<feature type="compositionally biased region" description="Polar residues" evidence="1">
    <location>
        <begin position="427"/>
        <end position="443"/>
    </location>
</feature>
<accession>A0ABR3I899</accession>
<evidence type="ECO:0000256" key="1">
    <source>
        <dbReference type="SAM" id="MobiDB-lite"/>
    </source>
</evidence>
<feature type="compositionally biased region" description="Basic residues" evidence="1">
    <location>
        <begin position="722"/>
        <end position="731"/>
    </location>
</feature>
<dbReference type="InterPro" id="IPR050863">
    <property type="entry name" value="CenT-Element_Derived"/>
</dbReference>
<feature type="compositionally biased region" description="Basic and acidic residues" evidence="1">
    <location>
        <begin position="707"/>
        <end position="721"/>
    </location>
</feature>
<dbReference type="CDD" id="cd15489">
    <property type="entry name" value="PHD_SF"/>
    <property type="match status" value="1"/>
</dbReference>
<name>A0ABR3I899_LOXSC</name>
<organism evidence="3 4">
    <name type="scientific">Loxostege sticticalis</name>
    <name type="common">Beet webworm moth</name>
    <dbReference type="NCBI Taxonomy" id="481309"/>
    <lineage>
        <taxon>Eukaryota</taxon>
        <taxon>Metazoa</taxon>
        <taxon>Ecdysozoa</taxon>
        <taxon>Arthropoda</taxon>
        <taxon>Hexapoda</taxon>
        <taxon>Insecta</taxon>
        <taxon>Pterygota</taxon>
        <taxon>Neoptera</taxon>
        <taxon>Endopterygota</taxon>
        <taxon>Lepidoptera</taxon>
        <taxon>Glossata</taxon>
        <taxon>Ditrysia</taxon>
        <taxon>Pyraloidea</taxon>
        <taxon>Crambidae</taxon>
        <taxon>Pyraustinae</taxon>
        <taxon>Loxostege</taxon>
    </lineage>
</organism>
<dbReference type="PANTHER" id="PTHR19303">
    <property type="entry name" value="TRANSPOSON"/>
    <property type="match status" value="1"/>
</dbReference>
<reference evidence="3 4" key="1">
    <citation type="submission" date="2024-06" db="EMBL/GenBank/DDBJ databases">
        <title>A chromosome-level genome assembly of beet webworm, Loxostege sticticalis.</title>
        <authorList>
            <person name="Zhang Y."/>
        </authorList>
    </citation>
    <scope>NUCLEOTIDE SEQUENCE [LARGE SCALE GENOMIC DNA]</scope>
    <source>
        <strain evidence="3">AQ026</strain>
        <tissue evidence="3">Whole body</tissue>
    </source>
</reference>
<dbReference type="SUPFAM" id="SSF57903">
    <property type="entry name" value="FYVE/PHD zinc finger"/>
    <property type="match status" value="1"/>
</dbReference>
<keyword evidence="4" id="KW-1185">Reference proteome</keyword>
<feature type="compositionally biased region" description="Basic residues" evidence="1">
    <location>
        <begin position="687"/>
        <end position="700"/>
    </location>
</feature>
<protein>
    <recommendedName>
        <fullName evidence="2">DDE-1 domain-containing protein</fullName>
    </recommendedName>
</protein>
<dbReference type="PANTHER" id="PTHR19303:SF71">
    <property type="entry name" value="ZINC FINGER PHD-TYPE DOMAIN-CONTAINING PROTEIN"/>
    <property type="match status" value="1"/>
</dbReference>
<evidence type="ECO:0000313" key="3">
    <source>
        <dbReference type="EMBL" id="KAL0892489.1"/>
    </source>
</evidence>
<comment type="caution">
    <text evidence="3">The sequence shown here is derived from an EMBL/GenBank/DDBJ whole genome shotgun (WGS) entry which is preliminary data.</text>
</comment>
<dbReference type="InterPro" id="IPR011011">
    <property type="entry name" value="Znf_FYVE_PHD"/>
</dbReference>
<dbReference type="Pfam" id="PF03184">
    <property type="entry name" value="DDE_1"/>
    <property type="match status" value="1"/>
</dbReference>
<feature type="region of interest" description="Disordered" evidence="1">
    <location>
        <begin position="639"/>
        <end position="758"/>
    </location>
</feature>
<feature type="region of interest" description="Disordered" evidence="1">
    <location>
        <begin position="403"/>
        <end position="443"/>
    </location>
</feature>
<feature type="domain" description="DDE-1" evidence="2">
    <location>
        <begin position="260"/>
        <end position="384"/>
    </location>
</feature>
<gene>
    <name evidence="3" type="ORF">ABMA27_015596</name>
</gene>
<dbReference type="Proteomes" id="UP001549920">
    <property type="component" value="Unassembled WGS sequence"/>
</dbReference>
<feature type="compositionally biased region" description="Polar residues" evidence="1">
    <location>
        <begin position="639"/>
        <end position="658"/>
    </location>
</feature>
<dbReference type="EMBL" id="JBEUOH010000007">
    <property type="protein sequence ID" value="KAL0892489.1"/>
    <property type="molecule type" value="Genomic_DNA"/>
</dbReference>